<dbReference type="AlphaFoldDB" id="A0A7X9FQU6"/>
<evidence type="ECO:0000256" key="1">
    <source>
        <dbReference type="ARBA" id="ARBA00022679"/>
    </source>
</evidence>
<evidence type="ECO:0000259" key="3">
    <source>
        <dbReference type="Pfam" id="PF08541"/>
    </source>
</evidence>
<proteinExistence type="predicted"/>
<accession>A0A7X9FQU6</accession>
<dbReference type="Pfam" id="PF08541">
    <property type="entry name" value="ACP_syn_III_C"/>
    <property type="match status" value="1"/>
</dbReference>
<feature type="domain" description="Beta-ketoacyl-[acyl-carrier-protein] synthase III C-terminal" evidence="3">
    <location>
        <begin position="268"/>
        <end position="345"/>
    </location>
</feature>
<protein>
    <submittedName>
        <fullName evidence="5">3-oxoacyl-ACP synthase III</fullName>
    </submittedName>
</protein>
<dbReference type="GO" id="GO:0004315">
    <property type="term" value="F:3-oxoacyl-[acyl-carrier-protein] synthase activity"/>
    <property type="evidence" value="ECO:0007669"/>
    <property type="project" value="InterPro"/>
</dbReference>
<dbReference type="PANTHER" id="PTHR34069:SF3">
    <property type="entry name" value="ACYL-COA:ACYL-COA ALKYLTRANSFERASE"/>
    <property type="match status" value="1"/>
</dbReference>
<reference evidence="5 6" key="1">
    <citation type="journal article" date="2020" name="Biotechnol. Biofuels">
        <title>New insights from the biogas microbiome by comprehensive genome-resolved metagenomics of nearly 1600 species originating from multiple anaerobic digesters.</title>
        <authorList>
            <person name="Campanaro S."/>
            <person name="Treu L."/>
            <person name="Rodriguez-R L.M."/>
            <person name="Kovalovszki A."/>
            <person name="Ziels R.M."/>
            <person name="Maus I."/>
            <person name="Zhu X."/>
            <person name="Kougias P.G."/>
            <person name="Basile A."/>
            <person name="Luo G."/>
            <person name="Schluter A."/>
            <person name="Konstantinidis K.T."/>
            <person name="Angelidaki I."/>
        </authorList>
    </citation>
    <scope>NUCLEOTIDE SEQUENCE [LARGE SCALE GENOMIC DNA]</scope>
    <source>
        <strain evidence="5">AS27yjCOA_65</strain>
    </source>
</reference>
<organism evidence="5 6">
    <name type="scientific">SAR324 cluster bacterium</name>
    <dbReference type="NCBI Taxonomy" id="2024889"/>
    <lineage>
        <taxon>Bacteria</taxon>
        <taxon>Deltaproteobacteria</taxon>
        <taxon>SAR324 cluster</taxon>
    </lineage>
</organism>
<dbReference type="InterPro" id="IPR016039">
    <property type="entry name" value="Thiolase-like"/>
</dbReference>
<dbReference type="InterPro" id="IPR013747">
    <property type="entry name" value="ACP_syn_III_C"/>
</dbReference>
<keyword evidence="2" id="KW-0012">Acyltransferase</keyword>
<dbReference type="Gene3D" id="3.40.47.10">
    <property type="match status" value="2"/>
</dbReference>
<feature type="domain" description="Beta-ketoacyl-[acyl-carrier-protein] synthase III N-terminal" evidence="4">
    <location>
        <begin position="120"/>
        <end position="161"/>
    </location>
</feature>
<dbReference type="Proteomes" id="UP000524246">
    <property type="component" value="Unassembled WGS sequence"/>
</dbReference>
<evidence type="ECO:0000259" key="4">
    <source>
        <dbReference type="Pfam" id="PF08545"/>
    </source>
</evidence>
<dbReference type="GO" id="GO:0044550">
    <property type="term" value="P:secondary metabolite biosynthetic process"/>
    <property type="evidence" value="ECO:0007669"/>
    <property type="project" value="TreeGrafter"/>
</dbReference>
<dbReference type="SUPFAM" id="SSF53901">
    <property type="entry name" value="Thiolase-like"/>
    <property type="match status" value="1"/>
</dbReference>
<gene>
    <name evidence="5" type="ORF">GYA55_05670</name>
</gene>
<dbReference type="InterPro" id="IPR013751">
    <property type="entry name" value="ACP_syn_III_N"/>
</dbReference>
<evidence type="ECO:0000313" key="6">
    <source>
        <dbReference type="Proteomes" id="UP000524246"/>
    </source>
</evidence>
<sequence length="353" mass="38078">MACFRFENVHIEAYAVHSPTRVVTSSELEDKLAPLYDNLKIPYGTLEKLSGVSSRYLWDNTVRPSDVATKAAEKALENVSFDRDEIGVLFNCSVTRDYFEPATATIVHRNLGLKENCFALDITNACVGFSNGIALLGSLIETGVVKAGLLVSGESVTSIIDNCVATISKDPSISREQLLKLVPTLTLGSGAVAYVLCHKNIASTTHRVIASVARTASECSDLCAGNNDYAMFQDGEFNPVMETEASKLIASAAVLGGRTWKEASEFIGWGSNDVDHVVCHQVGKQVNGAFYKEVGLDQNKEFTIYRTYGNLVSAAMPTALAMSITQKPVKQGDKIVLLGYGSGLQAVFTGLIW</sequence>
<comment type="caution">
    <text evidence="5">The sequence shown here is derived from an EMBL/GenBank/DDBJ whole genome shotgun (WGS) entry which is preliminary data.</text>
</comment>
<dbReference type="Pfam" id="PF08545">
    <property type="entry name" value="ACP_syn_III"/>
    <property type="match status" value="1"/>
</dbReference>
<name>A0A7X9FQU6_9DELT</name>
<evidence type="ECO:0000313" key="5">
    <source>
        <dbReference type="EMBL" id="NMC62642.1"/>
    </source>
</evidence>
<evidence type="ECO:0000256" key="2">
    <source>
        <dbReference type="ARBA" id="ARBA00023315"/>
    </source>
</evidence>
<dbReference type="PANTHER" id="PTHR34069">
    <property type="entry name" value="3-OXOACYL-[ACYL-CARRIER-PROTEIN] SYNTHASE 3"/>
    <property type="match status" value="1"/>
</dbReference>
<dbReference type="NCBIfam" id="NF006720">
    <property type="entry name" value="PRK09258.1"/>
    <property type="match status" value="1"/>
</dbReference>
<keyword evidence="1" id="KW-0808">Transferase</keyword>
<dbReference type="GO" id="GO:0006633">
    <property type="term" value="P:fatty acid biosynthetic process"/>
    <property type="evidence" value="ECO:0007669"/>
    <property type="project" value="InterPro"/>
</dbReference>
<dbReference type="EMBL" id="JAAZON010000239">
    <property type="protein sequence ID" value="NMC62642.1"/>
    <property type="molecule type" value="Genomic_DNA"/>
</dbReference>